<feature type="compositionally biased region" description="Polar residues" evidence="1">
    <location>
        <begin position="1"/>
        <end position="10"/>
    </location>
</feature>
<protein>
    <submittedName>
        <fullName evidence="2">Uncharacterized protein</fullName>
    </submittedName>
</protein>
<dbReference type="AlphaFoldDB" id="W2J2A6"/>
<dbReference type="Proteomes" id="UP000053864">
    <property type="component" value="Unassembled WGS sequence"/>
</dbReference>
<accession>W2J2A6</accession>
<sequence>RLRSNRQPTQLLSRRNPRLLLNPRPRRHGQPARASARTARHPARSMDARTLPCLAAAVCAMVAGLGARWRDARTAPSCTRSVSSTVASRRARPRDARAKRSGTATAGHTAAVASARSLGVRRCLHRAVCAGLTGAATVASWRAAVVVRTRSTGTTAWITHLWARASHQRELIEWVELKLKDLVIGNRNLQVCCRCKVYYLFGLRLRKKIYEFHHSV</sequence>
<feature type="region of interest" description="Disordered" evidence="1">
    <location>
        <begin position="1"/>
        <end position="44"/>
    </location>
</feature>
<dbReference type="EMBL" id="KI672972">
    <property type="protein sequence ID" value="ETL39912.1"/>
    <property type="molecule type" value="Genomic_DNA"/>
</dbReference>
<evidence type="ECO:0000313" key="2">
    <source>
        <dbReference type="EMBL" id="ETL39912.1"/>
    </source>
</evidence>
<feature type="non-terminal residue" evidence="2">
    <location>
        <position position="1"/>
    </location>
</feature>
<name>W2J2A6_PHYNI</name>
<proteinExistence type="predicted"/>
<organism evidence="2 3">
    <name type="scientific">Phytophthora nicotianae</name>
    <name type="common">Potato buckeye rot agent</name>
    <name type="synonym">Phytophthora parasitica</name>
    <dbReference type="NCBI Taxonomy" id="4792"/>
    <lineage>
        <taxon>Eukaryota</taxon>
        <taxon>Sar</taxon>
        <taxon>Stramenopiles</taxon>
        <taxon>Oomycota</taxon>
        <taxon>Peronosporomycetes</taxon>
        <taxon>Peronosporales</taxon>
        <taxon>Peronosporaceae</taxon>
        <taxon>Phytophthora</taxon>
    </lineage>
</organism>
<evidence type="ECO:0000313" key="3">
    <source>
        <dbReference type="Proteomes" id="UP000053864"/>
    </source>
</evidence>
<feature type="compositionally biased region" description="Low complexity" evidence="1">
    <location>
        <begin position="11"/>
        <end position="23"/>
    </location>
</feature>
<feature type="region of interest" description="Disordered" evidence="1">
    <location>
        <begin position="80"/>
        <end position="108"/>
    </location>
</feature>
<reference evidence="2 3" key="1">
    <citation type="submission" date="2013-11" db="EMBL/GenBank/DDBJ databases">
        <title>The Genome Sequence of Phytophthora parasitica CJ05E6.</title>
        <authorList>
            <consortium name="The Broad Institute Genomics Platform"/>
            <person name="Russ C."/>
            <person name="Tyler B."/>
            <person name="Panabieres F."/>
            <person name="Shan W."/>
            <person name="Tripathy S."/>
            <person name="Grunwald N."/>
            <person name="Machado M."/>
            <person name="Johnson C.S."/>
            <person name="Arredondo F."/>
            <person name="Hong C."/>
            <person name="Coffey M."/>
            <person name="Young S.K."/>
            <person name="Zeng Q."/>
            <person name="Gargeya S."/>
            <person name="Fitzgerald M."/>
            <person name="Abouelleil A."/>
            <person name="Alvarado L."/>
            <person name="Chapman S.B."/>
            <person name="Gainer-Dewar J."/>
            <person name="Goldberg J."/>
            <person name="Griggs A."/>
            <person name="Gujja S."/>
            <person name="Hansen M."/>
            <person name="Howarth C."/>
            <person name="Imamovic A."/>
            <person name="Ireland A."/>
            <person name="Larimer J."/>
            <person name="McCowan C."/>
            <person name="Murphy C."/>
            <person name="Pearson M."/>
            <person name="Poon T.W."/>
            <person name="Priest M."/>
            <person name="Roberts A."/>
            <person name="Saif S."/>
            <person name="Shea T."/>
            <person name="Sykes S."/>
            <person name="Wortman J."/>
            <person name="Nusbaum C."/>
            <person name="Birren B."/>
        </authorList>
    </citation>
    <scope>NUCLEOTIDE SEQUENCE [LARGE SCALE GENOMIC DNA]</scope>
    <source>
        <strain evidence="2 3">CJ05E6</strain>
    </source>
</reference>
<feature type="non-terminal residue" evidence="2">
    <location>
        <position position="216"/>
    </location>
</feature>
<gene>
    <name evidence="2" type="ORF">L916_08798</name>
</gene>
<evidence type="ECO:0000256" key="1">
    <source>
        <dbReference type="SAM" id="MobiDB-lite"/>
    </source>
</evidence>